<sequence>MIFERIKKPVAVLLLIVLVYSYIQPIGMSAEAQSVPGAIASTISCVVAGKIVGWLVKKFDTFLNIVKDFLNPAGYIKRSISAVAALIGGAGSVPTDDEKNNAKESWGDLIARCGAMAVLDYLTKGMISTIRSSGRDGGPSFVRNWRNFLTGSQYRGENIFRSILSQTNLCAHFDRSMKSLFSANTRQNLPSQNLRVSAFESFPLRNNCTLPSNFSLQSYIADFSRNGGWEALSRLTEPQNNFFGTFFSAMGEADTQRNFEQRNDELEITSGGGFTSRRGKDANDSCLVRGQNNSCLIYRDVITPGRTLADAASNVINQELAWITNTDEIEELMANLTNRLLRRILDLGGQRPASAVIGKPTNEEGPGIINDPNGSWPNAPGGGGGSPTVPIPSVPPGSVILCISIDYADGCEVFSVSDPDLTNNQIGNDTVSSIILPGDGTTATLCEHSYYGGQCTTFTVSDPDIDGPFLSSPQFPNDETSSVIVNSGPGTTPTPPPTGVIRLCDTIDFQGTCEDFNSDDPDLSNNTIGENTASSVVVPSGTSVIICSDPNYGGNCIQFTTSEPNFTILVNFNDVASSLRFLPVCSDGIDNEGDGFTDYPNDPECVDANGTDEGPPPPPPPQPTSLFGPECSDGLDNDNDGDTDFPDDTDCVDSFDDNEGLGIGM</sequence>
<feature type="compositionally biased region" description="Acidic residues" evidence="3">
    <location>
        <begin position="633"/>
        <end position="659"/>
    </location>
</feature>
<dbReference type="Proteomes" id="UP000178256">
    <property type="component" value="Unassembled WGS sequence"/>
</dbReference>
<protein>
    <recommendedName>
        <fullName evidence="4">Beta/gamma crystallin 'Greek key' domain-containing protein</fullName>
    </recommendedName>
</protein>
<feature type="domain" description="Beta/gamma crystallin 'Greek key'" evidence="4">
    <location>
        <begin position="500"/>
        <end position="582"/>
    </location>
</feature>
<reference evidence="5 6" key="1">
    <citation type="journal article" date="2016" name="Nat. Commun.">
        <title>Thousands of microbial genomes shed light on interconnected biogeochemical processes in an aquifer system.</title>
        <authorList>
            <person name="Anantharaman K."/>
            <person name="Brown C.T."/>
            <person name="Hug L.A."/>
            <person name="Sharon I."/>
            <person name="Castelle C.J."/>
            <person name="Probst A.J."/>
            <person name="Thomas B.C."/>
            <person name="Singh A."/>
            <person name="Wilkins M.J."/>
            <person name="Karaoz U."/>
            <person name="Brodie E.L."/>
            <person name="Williams K.H."/>
            <person name="Hubbard S.S."/>
            <person name="Banfield J.F."/>
        </authorList>
    </citation>
    <scope>NUCLEOTIDE SEQUENCE [LARGE SCALE GENOMIC DNA]</scope>
</reference>
<evidence type="ECO:0000256" key="2">
    <source>
        <dbReference type="ARBA" id="ARBA00022737"/>
    </source>
</evidence>
<dbReference type="AlphaFoldDB" id="A0A1F8GL13"/>
<accession>A0A1F8GL13</accession>
<feature type="region of interest" description="Disordered" evidence="3">
    <location>
        <begin position="355"/>
        <end position="385"/>
    </location>
</feature>
<dbReference type="EMBL" id="MGKL01000019">
    <property type="protein sequence ID" value="OGN25418.1"/>
    <property type="molecule type" value="Genomic_DNA"/>
</dbReference>
<name>A0A1F8GL13_9BACT</name>
<dbReference type="STRING" id="1802697.A2925_00090"/>
<evidence type="ECO:0000256" key="3">
    <source>
        <dbReference type="SAM" id="MobiDB-lite"/>
    </source>
</evidence>
<evidence type="ECO:0000313" key="5">
    <source>
        <dbReference type="EMBL" id="OGN25418.1"/>
    </source>
</evidence>
<comment type="caution">
    <text evidence="5">The sequence shown here is derived from an EMBL/GenBank/DDBJ whole genome shotgun (WGS) entry which is preliminary data.</text>
</comment>
<comment type="similarity">
    <text evidence="1">Belongs to the beta/gamma-crystallin family.</text>
</comment>
<dbReference type="SUPFAM" id="SSF49695">
    <property type="entry name" value="gamma-Crystallin-like"/>
    <property type="match status" value="1"/>
</dbReference>
<proteinExistence type="inferred from homology"/>
<dbReference type="InterPro" id="IPR011024">
    <property type="entry name" value="G_crystallin-like"/>
</dbReference>
<gene>
    <name evidence="5" type="ORF">A2925_00090</name>
</gene>
<dbReference type="Gene3D" id="2.60.20.10">
    <property type="entry name" value="Crystallins"/>
    <property type="match status" value="2"/>
</dbReference>
<evidence type="ECO:0000259" key="4">
    <source>
        <dbReference type="SMART" id="SM00247"/>
    </source>
</evidence>
<feature type="compositionally biased region" description="Pro residues" evidence="3">
    <location>
        <begin position="614"/>
        <end position="623"/>
    </location>
</feature>
<organism evidence="5 6">
    <name type="scientific">Candidatus Yanofskybacteria bacterium RIFCSPLOWO2_01_FULL_44_22</name>
    <dbReference type="NCBI Taxonomy" id="1802697"/>
    <lineage>
        <taxon>Bacteria</taxon>
        <taxon>Candidatus Yanofskyibacteriota</taxon>
    </lineage>
</organism>
<dbReference type="InterPro" id="IPR001064">
    <property type="entry name" value="Beta/gamma_crystallin"/>
</dbReference>
<evidence type="ECO:0000313" key="6">
    <source>
        <dbReference type="Proteomes" id="UP000178256"/>
    </source>
</evidence>
<feature type="region of interest" description="Disordered" evidence="3">
    <location>
        <begin position="593"/>
        <end position="665"/>
    </location>
</feature>
<evidence type="ECO:0000256" key="1">
    <source>
        <dbReference type="ARBA" id="ARBA00009646"/>
    </source>
</evidence>
<keyword evidence="2" id="KW-0677">Repeat</keyword>
<dbReference type="SMART" id="SM00247">
    <property type="entry name" value="XTALbg"/>
    <property type="match status" value="1"/>
</dbReference>